<dbReference type="SUPFAM" id="SSF51182">
    <property type="entry name" value="RmlC-like cupins"/>
    <property type="match status" value="1"/>
</dbReference>
<feature type="compositionally biased region" description="Low complexity" evidence="1">
    <location>
        <begin position="12"/>
        <end position="27"/>
    </location>
</feature>
<dbReference type="EMBL" id="PSQE01000007">
    <property type="protein sequence ID" value="RHN47620.1"/>
    <property type="molecule type" value="Genomic_DNA"/>
</dbReference>
<protein>
    <submittedName>
        <fullName evidence="2">Putative rmlC-like cupin domain-containing protein</fullName>
    </submittedName>
</protein>
<comment type="caution">
    <text evidence="2">The sequence shown here is derived from an EMBL/GenBank/DDBJ whole genome shotgun (WGS) entry which is preliminary data.</text>
</comment>
<accession>A0A396H2Y9</accession>
<name>A0A396H2Y9_MEDTR</name>
<proteinExistence type="predicted"/>
<dbReference type="InterPro" id="IPR014710">
    <property type="entry name" value="RmlC-like_jellyroll"/>
</dbReference>
<dbReference type="AlphaFoldDB" id="A0A396H2Y9"/>
<dbReference type="Gramene" id="rna42241">
    <property type="protein sequence ID" value="RHN47620.1"/>
    <property type="gene ID" value="gene42241"/>
</dbReference>
<dbReference type="PANTHER" id="PTHR37742">
    <property type="entry name" value="OS01G0810200 PROTEIN"/>
    <property type="match status" value="1"/>
</dbReference>
<dbReference type="InterPro" id="IPR011051">
    <property type="entry name" value="RmlC_Cupin_sf"/>
</dbReference>
<dbReference type="PANTHER" id="PTHR37742:SF1">
    <property type="entry name" value="OS01G0810200 PROTEIN"/>
    <property type="match status" value="1"/>
</dbReference>
<gene>
    <name evidence="2" type="ORF">MtrunA17_Chr7g0254951</name>
</gene>
<dbReference type="Proteomes" id="UP000265566">
    <property type="component" value="Chromosome 7"/>
</dbReference>
<evidence type="ECO:0000256" key="1">
    <source>
        <dbReference type="SAM" id="MobiDB-lite"/>
    </source>
</evidence>
<reference evidence="2" key="1">
    <citation type="journal article" date="2018" name="Nat. Plants">
        <title>Whole-genome landscape of Medicago truncatula symbiotic genes.</title>
        <authorList>
            <person name="Pecrix Y."/>
            <person name="Gamas P."/>
            <person name="Carrere S."/>
        </authorList>
    </citation>
    <scope>NUCLEOTIDE SEQUENCE</scope>
    <source>
        <tissue evidence="2">Leaves</tissue>
    </source>
</reference>
<feature type="region of interest" description="Disordered" evidence="1">
    <location>
        <begin position="1"/>
        <end position="27"/>
    </location>
</feature>
<sequence>MSSTTSATPRRPIQISIPPSSSSSSSSTSAMFQRIRPSLVTSFLQRPHSLPFVLSIFLFLAWISLRSYRSSHPLPLSSPNNDVKANLRRFTSRFPSPIAKDNRGWILDPIALALSSIISGGAVTCASLHLGEIRPGKLRGNHRHHDCNETFVLWGAAIKFRVENSEVTDIGYAEVIIDRDEVVVAASPAHTAHALVNIDPVRSAYFIGCQDSVINYNASNPAILHHSPAIETATVTSLTTINTCKPRSLLMNH</sequence>
<dbReference type="Gene3D" id="2.60.120.10">
    <property type="entry name" value="Jelly Rolls"/>
    <property type="match status" value="1"/>
</dbReference>
<organism evidence="2">
    <name type="scientific">Medicago truncatula</name>
    <name type="common">Barrel medic</name>
    <name type="synonym">Medicago tribuloides</name>
    <dbReference type="NCBI Taxonomy" id="3880"/>
    <lineage>
        <taxon>Eukaryota</taxon>
        <taxon>Viridiplantae</taxon>
        <taxon>Streptophyta</taxon>
        <taxon>Embryophyta</taxon>
        <taxon>Tracheophyta</taxon>
        <taxon>Spermatophyta</taxon>
        <taxon>Magnoliopsida</taxon>
        <taxon>eudicotyledons</taxon>
        <taxon>Gunneridae</taxon>
        <taxon>Pentapetalae</taxon>
        <taxon>rosids</taxon>
        <taxon>fabids</taxon>
        <taxon>Fabales</taxon>
        <taxon>Fabaceae</taxon>
        <taxon>Papilionoideae</taxon>
        <taxon>50 kb inversion clade</taxon>
        <taxon>NPAAA clade</taxon>
        <taxon>Hologalegina</taxon>
        <taxon>IRL clade</taxon>
        <taxon>Trifolieae</taxon>
        <taxon>Medicago</taxon>
    </lineage>
</organism>
<evidence type="ECO:0000313" key="2">
    <source>
        <dbReference type="EMBL" id="RHN47620.1"/>
    </source>
</evidence>